<protein>
    <submittedName>
        <fullName evidence="2">Uncharacterized protein</fullName>
    </submittedName>
</protein>
<organism evidence="2 3">
    <name type="scientific">Vanilla planifolia</name>
    <name type="common">Vanilla</name>
    <dbReference type="NCBI Taxonomy" id="51239"/>
    <lineage>
        <taxon>Eukaryota</taxon>
        <taxon>Viridiplantae</taxon>
        <taxon>Streptophyta</taxon>
        <taxon>Embryophyta</taxon>
        <taxon>Tracheophyta</taxon>
        <taxon>Spermatophyta</taxon>
        <taxon>Magnoliopsida</taxon>
        <taxon>Liliopsida</taxon>
        <taxon>Asparagales</taxon>
        <taxon>Orchidaceae</taxon>
        <taxon>Vanilloideae</taxon>
        <taxon>Vanilleae</taxon>
        <taxon>Vanilla</taxon>
    </lineage>
</organism>
<dbReference type="EMBL" id="JADCNM010000004">
    <property type="protein sequence ID" value="KAG0486313.1"/>
    <property type="molecule type" value="Genomic_DNA"/>
</dbReference>
<dbReference type="InterPro" id="IPR040415">
    <property type="entry name" value="SETD9"/>
</dbReference>
<feature type="compositionally biased region" description="Low complexity" evidence="1">
    <location>
        <begin position="123"/>
        <end position="134"/>
    </location>
</feature>
<sequence length="401" mass="45961">MAFIFRKFKEAVNTLAKNPKFARDPRHIQFEADVNRLFLYTSYNRLGNNADDKDAEEIIEMATKASVADQQRQVQENIHYQIKNICSVMDDIVRPDISVSLTPELQPQDIPRRSGLSLAIGNSSSSPHQSPVPQTRQLSLKEMSHKLRDHIGYTVDVLPSQVPHEKAGLGLFLYGEANVGSVVAFYPGVVYSPAYYQYIPGYPRIDNGNSYLITRYDSVVINAQPWGIGGEDREEWNGFYQPMFDVDMTEYATTNSDRVWKMLSKPRPSGRCMNPGEVLERRNPLAFGHFANHPAKGTHPNVMVCPYDFPLEEKDMRVYIPNVVFGGEEKVRMKRFGSFWFRSKGSDEEGLDVPVLKTLVLVAMRPLCEEEAYLNYRLSNSKRWPSWYSPVDEEEDKRRWG</sequence>
<gene>
    <name evidence="2" type="ORF">HPP92_008408</name>
</gene>
<dbReference type="OrthoDB" id="442460at2759"/>
<accession>A0A835R9L7</accession>
<dbReference type="Proteomes" id="UP000639772">
    <property type="component" value="Unassembled WGS sequence"/>
</dbReference>
<evidence type="ECO:0000256" key="1">
    <source>
        <dbReference type="SAM" id="MobiDB-lite"/>
    </source>
</evidence>
<name>A0A835R9L7_VANPL</name>
<reference evidence="2 3" key="1">
    <citation type="journal article" date="2020" name="Nat. Food">
        <title>A phased Vanilla planifolia genome enables genetic improvement of flavour and production.</title>
        <authorList>
            <person name="Hasing T."/>
            <person name="Tang H."/>
            <person name="Brym M."/>
            <person name="Khazi F."/>
            <person name="Huang T."/>
            <person name="Chambers A.H."/>
        </authorList>
    </citation>
    <scope>NUCLEOTIDE SEQUENCE [LARGE SCALE GENOMIC DNA]</scope>
    <source>
        <tissue evidence="2">Leaf</tissue>
    </source>
</reference>
<dbReference type="AlphaFoldDB" id="A0A835R9L7"/>
<evidence type="ECO:0000313" key="2">
    <source>
        <dbReference type="EMBL" id="KAG0486313.1"/>
    </source>
</evidence>
<feature type="region of interest" description="Disordered" evidence="1">
    <location>
        <begin position="104"/>
        <end position="136"/>
    </location>
</feature>
<comment type="caution">
    <text evidence="2">The sequence shown here is derived from an EMBL/GenBank/DDBJ whole genome shotgun (WGS) entry which is preliminary data.</text>
</comment>
<dbReference type="CDD" id="cd10537">
    <property type="entry name" value="SET_SETD9"/>
    <property type="match status" value="1"/>
</dbReference>
<proteinExistence type="predicted"/>
<evidence type="ECO:0000313" key="3">
    <source>
        <dbReference type="Proteomes" id="UP000639772"/>
    </source>
</evidence>
<dbReference type="PANTHER" id="PTHR33524">
    <property type="entry name" value="C5ORF35"/>
    <property type="match status" value="1"/>
</dbReference>
<dbReference type="PANTHER" id="PTHR33524:SF1">
    <property type="entry name" value="SET DOMAIN-CONTAINING PROTEIN"/>
    <property type="match status" value="1"/>
</dbReference>